<reference evidence="1 2" key="2">
    <citation type="journal article" date="2010" name="Stand. Genomic Sci.">
        <title>Complete genome sequence of Chitinophaga pinensis type strain (UQM 2034).</title>
        <authorList>
            <person name="Glavina Del Rio T."/>
            <person name="Abt B."/>
            <person name="Spring S."/>
            <person name="Lapidus A."/>
            <person name="Nolan M."/>
            <person name="Tice H."/>
            <person name="Copeland A."/>
            <person name="Cheng J.F."/>
            <person name="Chen F."/>
            <person name="Bruce D."/>
            <person name="Goodwin L."/>
            <person name="Pitluck S."/>
            <person name="Ivanova N."/>
            <person name="Mavromatis K."/>
            <person name="Mikhailova N."/>
            <person name="Pati A."/>
            <person name="Chen A."/>
            <person name="Palaniappan K."/>
            <person name="Land M."/>
            <person name="Hauser L."/>
            <person name="Chang Y.J."/>
            <person name="Jeffries C.D."/>
            <person name="Chain P."/>
            <person name="Saunders E."/>
            <person name="Detter J.C."/>
            <person name="Brettin T."/>
            <person name="Rohde M."/>
            <person name="Goker M."/>
            <person name="Bristow J."/>
            <person name="Eisen J.A."/>
            <person name="Markowitz V."/>
            <person name="Hugenholtz P."/>
            <person name="Kyrpides N.C."/>
            <person name="Klenk H.P."/>
            <person name="Lucas S."/>
        </authorList>
    </citation>
    <scope>NUCLEOTIDE SEQUENCE [LARGE SCALE GENOMIC DNA]</scope>
    <source>
        <strain evidence="2">ATCC 43595 / DSM 2588 / LMG 13176 / NBRC 15968 / NCIMB 11800 / UQM 2034</strain>
    </source>
</reference>
<protein>
    <submittedName>
        <fullName evidence="1">Uncharacterized protein</fullName>
    </submittedName>
</protein>
<dbReference type="Proteomes" id="UP000002215">
    <property type="component" value="Chromosome"/>
</dbReference>
<gene>
    <name evidence="1" type="ordered locus">Cpin_5370</name>
</gene>
<evidence type="ECO:0000313" key="1">
    <source>
        <dbReference type="EMBL" id="ACU62801.1"/>
    </source>
</evidence>
<sequence length="163" mass="18587">MSRLLTYNPFEVMTPAFIEMLLQHTHDYAVLQKFQYPGVAANKGFMTTAYTTKEQALVHLAELHPGEGKILHLADKADREKLLALLDPSSGYQFFYSTTPDVAACKKLTQLYKQKVSNYIKSQLHMKSDGGYEVILKVITGRFMAVITSGQQRKEVLFYEMIR</sequence>
<organism evidence="1 2">
    <name type="scientific">Chitinophaga pinensis (strain ATCC 43595 / DSM 2588 / LMG 13176 / NBRC 15968 / NCIMB 11800 / UQM 2034)</name>
    <dbReference type="NCBI Taxonomy" id="485918"/>
    <lineage>
        <taxon>Bacteria</taxon>
        <taxon>Pseudomonadati</taxon>
        <taxon>Bacteroidota</taxon>
        <taxon>Chitinophagia</taxon>
        <taxon>Chitinophagales</taxon>
        <taxon>Chitinophagaceae</taxon>
        <taxon>Chitinophaga</taxon>
    </lineage>
</organism>
<evidence type="ECO:0000313" key="2">
    <source>
        <dbReference type="Proteomes" id="UP000002215"/>
    </source>
</evidence>
<name>A0A979G8M9_CHIPD</name>
<reference evidence="2" key="1">
    <citation type="submission" date="2009-08" db="EMBL/GenBank/DDBJ databases">
        <title>The complete genome of Chitinophaga pinensis DSM 2588.</title>
        <authorList>
            <consortium name="US DOE Joint Genome Institute (JGI-PGF)"/>
            <person name="Lucas S."/>
            <person name="Copeland A."/>
            <person name="Lapidus A."/>
            <person name="Glavina del Rio T."/>
            <person name="Dalin E."/>
            <person name="Tice H."/>
            <person name="Bruce D."/>
            <person name="Goodwin L."/>
            <person name="Pitluck S."/>
            <person name="Kyrpides N."/>
            <person name="Mavromatis K."/>
            <person name="Ivanova N."/>
            <person name="Mikhailova N."/>
            <person name="Sims D."/>
            <person name="Meinche L."/>
            <person name="Brettin T."/>
            <person name="Detter J.C."/>
            <person name="Han C."/>
            <person name="Larimer F."/>
            <person name="Land M."/>
            <person name="Hauser L."/>
            <person name="Markowitz V."/>
            <person name="Cheng J.-F."/>
            <person name="Hugenholtz P."/>
            <person name="Woyke T."/>
            <person name="Wu D."/>
            <person name="Spring S."/>
            <person name="Klenk H.-P."/>
            <person name="Eisen J.A."/>
        </authorList>
    </citation>
    <scope>NUCLEOTIDE SEQUENCE [LARGE SCALE GENOMIC DNA]</scope>
    <source>
        <strain evidence="2">ATCC 43595 / DSM 2588 / LMG 13176 / NBRC 15968 / NCIMB 11800 / UQM 2034</strain>
    </source>
</reference>
<dbReference type="AlphaFoldDB" id="A0A979G8M9"/>
<dbReference type="EMBL" id="CP001699">
    <property type="protein sequence ID" value="ACU62801.1"/>
    <property type="molecule type" value="Genomic_DNA"/>
</dbReference>
<dbReference type="KEGG" id="cpi:Cpin_5370"/>
<accession>A0A979G8M9</accession>
<proteinExistence type="predicted"/>